<name>A0A0L8VDC7_9BACT</name>
<protein>
    <submittedName>
        <fullName evidence="1">Uncharacterized protein</fullName>
    </submittedName>
</protein>
<keyword evidence="2" id="KW-1185">Reference proteome</keyword>
<evidence type="ECO:0000313" key="1">
    <source>
        <dbReference type="EMBL" id="KOH46152.1"/>
    </source>
</evidence>
<sequence length="254" mass="28611">MSEKPISTIDGVIETLEFIIQYSEKNNDPSGYFAALYQKVTIKVKEEIDNNYFDDGPRMEQLDVLFANRYIDAWVAHKAGKPTSACWAKAFELATDYWPIVLQHLLLGMNAHINFDLGMSAAEVSRGKKLDDLHDDFNRINEILSSLVHEVQDNLSVVWPALKIILKWTGKVDDYLVDFSMKLARDGAWKYATEVAGTSDEELEACFSRRDERVAKKVSVIMQPGLIASAVLLLVRLTERGTVAQKIGKLKRAG</sequence>
<gene>
    <name evidence="1" type="ORF">NC99_10150</name>
</gene>
<proteinExistence type="predicted"/>
<dbReference type="InterPro" id="IPR046037">
    <property type="entry name" value="DUF5995"/>
</dbReference>
<evidence type="ECO:0000313" key="2">
    <source>
        <dbReference type="Proteomes" id="UP000036958"/>
    </source>
</evidence>
<comment type="caution">
    <text evidence="1">The sequence shown here is derived from an EMBL/GenBank/DDBJ whole genome shotgun (WGS) entry which is preliminary data.</text>
</comment>
<dbReference type="OrthoDB" id="583431at2"/>
<dbReference type="STRING" id="1409788.NC99_10150"/>
<dbReference type="AlphaFoldDB" id="A0A0L8VDC7"/>
<dbReference type="Pfam" id="PF19458">
    <property type="entry name" value="DUF5995"/>
    <property type="match status" value="1"/>
</dbReference>
<dbReference type="RefSeq" id="WP_053180326.1">
    <property type="nucleotide sequence ID" value="NZ_LGIA01000043.1"/>
</dbReference>
<accession>A0A0L8VDC7</accession>
<dbReference type="Proteomes" id="UP000036958">
    <property type="component" value="Unassembled WGS sequence"/>
</dbReference>
<dbReference type="PATRIC" id="fig|1409788.3.peg.1035"/>
<dbReference type="EMBL" id="LGIA01000043">
    <property type="protein sequence ID" value="KOH46152.1"/>
    <property type="molecule type" value="Genomic_DNA"/>
</dbReference>
<reference evidence="2" key="1">
    <citation type="submission" date="2015-07" db="EMBL/GenBank/DDBJ databases">
        <title>Genome sequencing of Sunxiuqinia dokdonensis strain SK.</title>
        <authorList>
            <person name="Ahn S."/>
            <person name="Kim B.-C."/>
        </authorList>
    </citation>
    <scope>NUCLEOTIDE SEQUENCE [LARGE SCALE GENOMIC DNA]</scope>
    <source>
        <strain evidence="2">SK</strain>
    </source>
</reference>
<organism evidence="1 2">
    <name type="scientific">Sunxiuqinia dokdonensis</name>
    <dbReference type="NCBI Taxonomy" id="1409788"/>
    <lineage>
        <taxon>Bacteria</taxon>
        <taxon>Pseudomonadati</taxon>
        <taxon>Bacteroidota</taxon>
        <taxon>Bacteroidia</taxon>
        <taxon>Marinilabiliales</taxon>
        <taxon>Prolixibacteraceae</taxon>
        <taxon>Sunxiuqinia</taxon>
    </lineage>
</organism>